<gene>
    <name evidence="3 4" type="primary">LOC117660541</name>
</gene>
<dbReference type="PANTHER" id="PTHR10424">
    <property type="entry name" value="VIRAL ENVELOPE PROTEIN"/>
    <property type="match status" value="1"/>
</dbReference>
<keyword evidence="2" id="KW-1185">Reference proteome</keyword>
<proteinExistence type="predicted"/>
<dbReference type="GeneID" id="117660541"/>
<dbReference type="InterPro" id="IPR018154">
    <property type="entry name" value="TLV/ENV_coat_polyprotein"/>
</dbReference>
<dbReference type="RefSeq" id="XP_034264603.1">
    <property type="nucleotide sequence ID" value="XM_034408712.1"/>
</dbReference>
<organism evidence="2 4">
    <name type="scientific">Pantherophis guttatus</name>
    <name type="common">Corn snake</name>
    <name type="synonym">Elaphe guttata</name>
    <dbReference type="NCBI Taxonomy" id="94885"/>
    <lineage>
        <taxon>Eukaryota</taxon>
        <taxon>Metazoa</taxon>
        <taxon>Chordata</taxon>
        <taxon>Craniata</taxon>
        <taxon>Vertebrata</taxon>
        <taxon>Euteleostomi</taxon>
        <taxon>Lepidosauria</taxon>
        <taxon>Squamata</taxon>
        <taxon>Bifurcata</taxon>
        <taxon>Unidentata</taxon>
        <taxon>Episquamata</taxon>
        <taxon>Toxicofera</taxon>
        <taxon>Serpentes</taxon>
        <taxon>Colubroidea</taxon>
        <taxon>Colubridae</taxon>
        <taxon>Colubrinae</taxon>
        <taxon>Pantherophis</taxon>
    </lineage>
</organism>
<keyword evidence="1" id="KW-0472">Membrane</keyword>
<keyword evidence="1" id="KW-0812">Transmembrane</keyword>
<protein>
    <submittedName>
        <fullName evidence="3 4">Endogenous retrovirus group 3 member 1 Env polyprotein-like</fullName>
    </submittedName>
</protein>
<dbReference type="CDD" id="cd09850">
    <property type="entry name" value="Ebola-like_HR1-HR2"/>
    <property type="match status" value="1"/>
</dbReference>
<feature type="transmembrane region" description="Helical" evidence="1">
    <location>
        <begin position="7"/>
        <end position="25"/>
    </location>
</feature>
<name>A0A6P9B4V4_PANGU</name>
<sequence length="711" mass="81087">MKRTGRMQNMVIVGVGLWMSGWVMILRSEPDIPMIEAISKENCDPCIRTTLQGTQVSNTLIYHTQKPDRCKEHTPQTCQVNNTIYHMCILKDKVQCYNPAEAKQITTYEMSIYTTECGREELLNKTEFRKLGKPVEITFDACLAINRNCDIWKSTCGTLEWERSYMLDKKYMCRKQGECGNRDTYSYCPYWSCAVMWSGDQPGGTQKCKLENGVASNNCRQNECNPIKITCTPTKLWKEDYGLGIYAKGKDPLVTLRWYVTKVTRAMHDTKELFWSYYFEMEKLNVPKIPSHVTNTFVKLAEDIAHTLNVSNCFVCGGTNMGEKWPWEAQELNYSKVLEMDQKGNLSYNKGKDGDWTLTTSLVGNVCFQRKIVAGCHQVGNLTCTGKWESKVWWSGSNATEGTDEMALFKVNELAFLKDPDNQTLEWLAPDGLYWICGKMAYGFLPKTWCGTCVLGLIRPRFFLLPLKTRQVLGVPVYDEVGSLRQRRHVDTSAIGKVRVGGNQRSWGSEEWPAKRIIEVYGPATWAEDGMYGYRTPVYILNRLIRLQAVVEIITNETVKGLTQLARESVKSRTYIMQNRLALDYLLAKEGGVCGKFNLTNCCIEIDESGKVIKEITDKMVKIAHVPVQTWKGLNLQDMFSGWWPKLPGLQAIFGLMGLIAAGCIFLPCFLPLFVKTISKSLSLLVERKTTAQVMAMWDYKRLQQEEDLEV</sequence>
<reference evidence="3 4" key="1">
    <citation type="submission" date="2025-04" db="UniProtKB">
        <authorList>
            <consortium name="RefSeq"/>
        </authorList>
    </citation>
    <scope>IDENTIFICATION</scope>
    <source>
        <tissue evidence="3 4">Blood</tissue>
    </source>
</reference>
<dbReference type="AlphaFoldDB" id="A0A6P9B4V4"/>
<evidence type="ECO:0000313" key="3">
    <source>
        <dbReference type="RefSeq" id="XP_034264603.1"/>
    </source>
</evidence>
<dbReference type="Pfam" id="PF00429">
    <property type="entry name" value="TLV_coat"/>
    <property type="match status" value="1"/>
</dbReference>
<dbReference type="OMA" id="AMWAEDG"/>
<evidence type="ECO:0000313" key="2">
    <source>
        <dbReference type="Proteomes" id="UP001652622"/>
    </source>
</evidence>
<feature type="transmembrane region" description="Helical" evidence="1">
    <location>
        <begin position="653"/>
        <end position="675"/>
    </location>
</feature>
<evidence type="ECO:0000313" key="4">
    <source>
        <dbReference type="RefSeq" id="XP_034264604.1"/>
    </source>
</evidence>
<dbReference type="PANTHER" id="PTHR10424:SF68">
    <property type="entry name" value="ENDOGENOUS RETROVIRUS GROUP 3 MEMBER 1 ENV POLYPROTEIN"/>
    <property type="match status" value="1"/>
</dbReference>
<accession>A0A6P9B4V4</accession>
<dbReference type="SUPFAM" id="SSF58069">
    <property type="entry name" value="Virus ectodomain"/>
    <property type="match status" value="1"/>
</dbReference>
<dbReference type="Gene3D" id="1.10.287.210">
    <property type="match status" value="1"/>
</dbReference>
<dbReference type="KEGG" id="pgut:117660541"/>
<dbReference type="Proteomes" id="UP001652622">
    <property type="component" value="Unplaced"/>
</dbReference>
<keyword evidence="1" id="KW-1133">Transmembrane helix</keyword>
<dbReference type="RefSeq" id="XP_034264604.1">
    <property type="nucleotide sequence ID" value="XM_034408713.1"/>
</dbReference>
<evidence type="ECO:0000256" key="1">
    <source>
        <dbReference type="SAM" id="Phobius"/>
    </source>
</evidence>